<comment type="subcellular location">
    <subcellularLocation>
        <location evidence="1">Peroxisome</location>
    </subcellularLocation>
</comment>
<dbReference type="PANTHER" id="PTHR43684">
    <property type="match status" value="1"/>
</dbReference>
<dbReference type="InterPro" id="IPR014748">
    <property type="entry name" value="Enoyl-CoA_hydra_C"/>
</dbReference>
<dbReference type="CDD" id="cd06558">
    <property type="entry name" value="crotonase-like"/>
    <property type="match status" value="1"/>
</dbReference>
<dbReference type="EMBL" id="BAABWN010000005">
    <property type="protein sequence ID" value="GAA6167869.1"/>
    <property type="molecule type" value="Genomic_DNA"/>
</dbReference>
<evidence type="ECO:0000256" key="1">
    <source>
        <dbReference type="ARBA" id="ARBA00004275"/>
    </source>
</evidence>
<dbReference type="RefSeq" id="WP_233090706.1">
    <property type="nucleotide sequence ID" value="NZ_BAABWN010000005.1"/>
</dbReference>
<evidence type="ECO:0000313" key="6">
    <source>
        <dbReference type="Proteomes" id="UP001465153"/>
    </source>
</evidence>
<reference evidence="5 6" key="1">
    <citation type="submission" date="2024-04" db="EMBL/GenBank/DDBJ databases">
        <title>Draft genome sequence of Sessilibacter corallicola NBRC 116591.</title>
        <authorList>
            <person name="Miyakawa T."/>
            <person name="Kusuya Y."/>
            <person name="Miura T."/>
        </authorList>
    </citation>
    <scope>NUCLEOTIDE SEQUENCE [LARGE SCALE GENOMIC DNA]</scope>
    <source>
        <strain evidence="5 6">KU-00831-HH</strain>
    </source>
</reference>
<comment type="similarity">
    <text evidence="2">Belongs to the enoyl-CoA hydratase/isomerase family.</text>
</comment>
<protein>
    <submittedName>
        <fullName evidence="5">Enoyl-CoA hydratase</fullName>
    </submittedName>
</protein>
<keyword evidence="6" id="KW-1185">Reference proteome</keyword>
<dbReference type="Gene3D" id="1.10.12.10">
    <property type="entry name" value="Lyase 2-enoyl-coa Hydratase, Chain A, domain 2"/>
    <property type="match status" value="1"/>
</dbReference>
<proteinExistence type="inferred from homology"/>
<dbReference type="InterPro" id="IPR001753">
    <property type="entry name" value="Enoyl-CoA_hydra/iso"/>
</dbReference>
<keyword evidence="4" id="KW-0413">Isomerase</keyword>
<dbReference type="SUPFAM" id="SSF52096">
    <property type="entry name" value="ClpP/crotonase"/>
    <property type="match status" value="1"/>
</dbReference>
<evidence type="ECO:0000256" key="4">
    <source>
        <dbReference type="ARBA" id="ARBA00023235"/>
    </source>
</evidence>
<accession>A0ABQ0A8A1</accession>
<dbReference type="Gene3D" id="3.90.226.10">
    <property type="entry name" value="2-enoyl-CoA Hydratase, Chain A, domain 1"/>
    <property type="match status" value="1"/>
</dbReference>
<sequence>MIEQIQVIEHGAVLELVLNRPNKKNALTLAMYTELSQQLVDADKNDNINVVVLRGEGDAFCAGNDINDFVAAVSNPEALKCIVGFLHTIANFKKPVVAAVHGDAVGIGTTMMLHCDCVIAGRDLSCYTPFVKLGLVPEGGSSLLMPQMMGHRQAFELLIEGKRFNADKALNVGLVNAVVENEWLVSETRKRAEAIAALPAEATVTSKALIKKNYLEELHGIMDEEGMMFYERLSSDEARQAFMSFLQKA</sequence>
<dbReference type="PANTHER" id="PTHR43684:SF1">
    <property type="entry name" value="ENOYL-COA DELTA ISOMERASE 2"/>
    <property type="match status" value="1"/>
</dbReference>
<evidence type="ECO:0000256" key="3">
    <source>
        <dbReference type="ARBA" id="ARBA00023140"/>
    </source>
</evidence>
<dbReference type="Proteomes" id="UP001465153">
    <property type="component" value="Unassembled WGS sequence"/>
</dbReference>
<dbReference type="InterPro" id="IPR051053">
    <property type="entry name" value="ECH/Chromodomain_protein"/>
</dbReference>
<evidence type="ECO:0000313" key="5">
    <source>
        <dbReference type="EMBL" id="GAA6167869.1"/>
    </source>
</evidence>
<gene>
    <name evidence="5" type="ORF">NBRC116591_16800</name>
</gene>
<dbReference type="InterPro" id="IPR029045">
    <property type="entry name" value="ClpP/crotonase-like_dom_sf"/>
</dbReference>
<name>A0ABQ0A8A1_9GAMM</name>
<dbReference type="Pfam" id="PF00378">
    <property type="entry name" value="ECH_1"/>
    <property type="match status" value="1"/>
</dbReference>
<keyword evidence="3" id="KW-0576">Peroxisome</keyword>
<organism evidence="5 6">
    <name type="scientific">Sessilibacter corallicola</name>
    <dbReference type="NCBI Taxonomy" id="2904075"/>
    <lineage>
        <taxon>Bacteria</taxon>
        <taxon>Pseudomonadati</taxon>
        <taxon>Pseudomonadota</taxon>
        <taxon>Gammaproteobacteria</taxon>
        <taxon>Cellvibrionales</taxon>
        <taxon>Cellvibrionaceae</taxon>
        <taxon>Sessilibacter</taxon>
    </lineage>
</organism>
<evidence type="ECO:0000256" key="2">
    <source>
        <dbReference type="ARBA" id="ARBA00005254"/>
    </source>
</evidence>
<comment type="caution">
    <text evidence="5">The sequence shown here is derived from an EMBL/GenBank/DDBJ whole genome shotgun (WGS) entry which is preliminary data.</text>
</comment>